<accession>A0A3L8DS79</accession>
<evidence type="ECO:0000313" key="1">
    <source>
        <dbReference type="EMBL" id="RLU23264.1"/>
    </source>
</evidence>
<dbReference type="AlphaFoldDB" id="A0A3L8DS79"/>
<sequence length="88" mass="10407">MQDILKHGIMHTYGVFLLLDELWNAHTIMVNDIQGVNATYTSVNRVAYRLTNRGCLSTYRHVFLDTQQKVRMLIRREVRKGRLGYWPL</sequence>
<proteinExistence type="predicted"/>
<gene>
    <name evidence="1" type="ORF">DMN91_003467</name>
</gene>
<reference evidence="1" key="1">
    <citation type="journal article" date="2018" name="Genome Res.">
        <title>The genomic architecture and molecular evolution of ant odorant receptors.</title>
        <authorList>
            <person name="McKenzie S.K."/>
            <person name="Kronauer D.J.C."/>
        </authorList>
    </citation>
    <scope>NUCLEOTIDE SEQUENCE [LARGE SCALE GENOMIC DNA]</scope>
    <source>
        <strain evidence="1">Clonal line C1</strain>
    </source>
</reference>
<dbReference type="EMBL" id="QOIP01000004">
    <property type="protein sequence ID" value="RLU23264.1"/>
    <property type="molecule type" value="Genomic_DNA"/>
</dbReference>
<protein>
    <submittedName>
        <fullName evidence="1">Uncharacterized protein</fullName>
    </submittedName>
</protein>
<reference evidence="1" key="2">
    <citation type="submission" date="2018-07" db="EMBL/GenBank/DDBJ databases">
        <authorList>
            <person name="Mckenzie S.K."/>
            <person name="Kronauer D.J.C."/>
        </authorList>
    </citation>
    <scope>NUCLEOTIDE SEQUENCE</scope>
    <source>
        <strain evidence="1">Clonal line C1</strain>
    </source>
</reference>
<organism evidence="1">
    <name type="scientific">Ooceraea biroi</name>
    <name type="common">Clonal raider ant</name>
    <name type="synonym">Cerapachys biroi</name>
    <dbReference type="NCBI Taxonomy" id="2015173"/>
    <lineage>
        <taxon>Eukaryota</taxon>
        <taxon>Metazoa</taxon>
        <taxon>Ecdysozoa</taxon>
        <taxon>Arthropoda</taxon>
        <taxon>Hexapoda</taxon>
        <taxon>Insecta</taxon>
        <taxon>Pterygota</taxon>
        <taxon>Neoptera</taxon>
        <taxon>Endopterygota</taxon>
        <taxon>Hymenoptera</taxon>
        <taxon>Apocrita</taxon>
        <taxon>Aculeata</taxon>
        <taxon>Formicoidea</taxon>
        <taxon>Formicidae</taxon>
        <taxon>Dorylinae</taxon>
        <taxon>Ooceraea</taxon>
    </lineage>
</organism>
<comment type="caution">
    <text evidence="1">The sequence shown here is derived from an EMBL/GenBank/DDBJ whole genome shotgun (WGS) entry which is preliminary data.</text>
</comment>
<name>A0A3L8DS79_OOCBI</name>
<dbReference type="Proteomes" id="UP000279307">
    <property type="component" value="Chromosome 4"/>
</dbReference>